<comment type="function">
    <text evidence="8">Plays an important role in the de novo pathway of purine nucleotide biosynthesis. Catalyzes the first committed step in the biosynthesis of AMP from IMP.</text>
</comment>
<dbReference type="InterPro" id="IPR042109">
    <property type="entry name" value="Adenylosuccinate_synth_dom1"/>
</dbReference>
<dbReference type="GO" id="GO:0044208">
    <property type="term" value="P:'de novo' AMP biosynthetic process"/>
    <property type="evidence" value="ECO:0007669"/>
    <property type="project" value="UniProtKB-UniRule"/>
</dbReference>
<dbReference type="EC" id="6.3.4.4" evidence="8 10"/>
<dbReference type="InterPro" id="IPR001114">
    <property type="entry name" value="Adenylosuccinate_synthetase"/>
</dbReference>
<dbReference type="PROSITE" id="PS00513">
    <property type="entry name" value="ADENYLOSUCCIN_SYN_2"/>
    <property type="match status" value="1"/>
</dbReference>
<protein>
    <recommendedName>
        <fullName evidence="8 10">Adenylosuccinate synthetase</fullName>
        <shortName evidence="8">AMPSase</shortName>
        <shortName evidence="8">AdSS</shortName>
        <ecNumber evidence="8 10">6.3.4.4</ecNumber>
    </recommendedName>
    <alternativeName>
        <fullName evidence="8">IMP--aspartate ligase</fullName>
    </alternativeName>
</protein>
<keyword evidence="3 8" id="KW-0479">Metal-binding</keyword>
<dbReference type="PANTHER" id="PTHR11846">
    <property type="entry name" value="ADENYLOSUCCINATE SYNTHETASE"/>
    <property type="match status" value="1"/>
</dbReference>
<dbReference type="Proteomes" id="UP000748308">
    <property type="component" value="Unassembled WGS sequence"/>
</dbReference>
<feature type="active site" evidence="9">
    <location>
        <position position="132"/>
    </location>
</feature>
<feature type="binding site" evidence="8">
    <location>
        <begin position="418"/>
        <end position="420"/>
    </location>
    <ligand>
        <name>GTP</name>
        <dbReference type="ChEBI" id="CHEBI:37565"/>
    </ligand>
</feature>
<name>A0A937XAE0_UNCEI</name>
<feature type="binding site" description="in other chain" evidence="8">
    <location>
        <begin position="33"/>
        <end position="36"/>
    </location>
    <ligand>
        <name>IMP</name>
        <dbReference type="ChEBI" id="CHEBI:58053"/>
        <note>ligand shared between dimeric partners</note>
    </ligand>
</feature>
<evidence type="ECO:0000256" key="10">
    <source>
        <dbReference type="RuleBase" id="RU000520"/>
    </source>
</evidence>
<feature type="binding site" evidence="8">
    <location>
        <position position="301"/>
    </location>
    <ligand>
        <name>GTP</name>
        <dbReference type="ChEBI" id="CHEBI:37565"/>
    </ligand>
</feature>
<keyword evidence="8" id="KW-0963">Cytoplasm</keyword>
<feature type="binding site" description="in other chain" evidence="8">
    <location>
        <begin position="8"/>
        <end position="11"/>
    </location>
    <ligand>
        <name>IMP</name>
        <dbReference type="ChEBI" id="CHEBI:58053"/>
        <note>ligand shared between dimeric partners</note>
    </ligand>
</feature>
<comment type="similarity">
    <text evidence="8 10">Belongs to the adenylosuccinate synthetase family.</text>
</comment>
<dbReference type="SUPFAM" id="SSF52540">
    <property type="entry name" value="P-loop containing nucleoside triphosphate hydrolases"/>
    <property type="match status" value="1"/>
</dbReference>
<reference evidence="11" key="1">
    <citation type="submission" date="2019-03" db="EMBL/GenBank/DDBJ databases">
        <title>Lake Tanganyika Metagenome-Assembled Genomes (MAGs).</title>
        <authorList>
            <person name="Tran P."/>
        </authorList>
    </citation>
    <scope>NUCLEOTIDE SEQUENCE</scope>
    <source>
        <strain evidence="11">M_DeepCast_400m_m2_100</strain>
    </source>
</reference>
<dbReference type="AlphaFoldDB" id="A0A937XAE0"/>
<dbReference type="SMART" id="SM00788">
    <property type="entry name" value="Adenylsucc_synt"/>
    <property type="match status" value="1"/>
</dbReference>
<dbReference type="InterPro" id="IPR042111">
    <property type="entry name" value="Adenylosuccinate_synth_dom3"/>
</dbReference>
<evidence type="ECO:0000256" key="4">
    <source>
        <dbReference type="ARBA" id="ARBA00022741"/>
    </source>
</evidence>
<feature type="binding site" evidence="8">
    <location>
        <position position="135"/>
    </location>
    <ligand>
        <name>IMP</name>
        <dbReference type="ChEBI" id="CHEBI:58053"/>
        <note>ligand shared between dimeric partners</note>
    </ligand>
</feature>
<feature type="binding site" description="in other chain" evidence="8">
    <location>
        <position position="220"/>
    </location>
    <ligand>
        <name>IMP</name>
        <dbReference type="ChEBI" id="CHEBI:58053"/>
        <note>ligand shared between dimeric partners</note>
    </ligand>
</feature>
<evidence type="ECO:0000256" key="1">
    <source>
        <dbReference type="ARBA" id="ARBA00011738"/>
    </source>
</evidence>
<comment type="subcellular location">
    <subcellularLocation>
        <location evidence="8">Cytoplasm</location>
    </subcellularLocation>
</comment>
<feature type="binding site" evidence="8">
    <location>
        <begin position="7"/>
        <end position="13"/>
    </location>
    <ligand>
        <name>GTP</name>
        <dbReference type="ChEBI" id="CHEBI:37565"/>
    </ligand>
</feature>
<feature type="binding site" evidence="8">
    <location>
        <position position="8"/>
    </location>
    <ligand>
        <name>Mg(2+)</name>
        <dbReference type="ChEBI" id="CHEBI:18420"/>
    </ligand>
</feature>
<comment type="caution">
    <text evidence="11">The sequence shown here is derived from an EMBL/GenBank/DDBJ whole genome shotgun (WGS) entry which is preliminary data.</text>
</comment>
<evidence type="ECO:0000313" key="12">
    <source>
        <dbReference type="Proteomes" id="UP000748308"/>
    </source>
</evidence>
<dbReference type="FunFam" id="3.90.170.10:FF:000001">
    <property type="entry name" value="Adenylosuccinate synthetase"/>
    <property type="match status" value="1"/>
</dbReference>
<dbReference type="GO" id="GO:0005525">
    <property type="term" value="F:GTP binding"/>
    <property type="evidence" value="ECO:0007669"/>
    <property type="project" value="UniProtKB-UniRule"/>
</dbReference>
<dbReference type="InterPro" id="IPR042110">
    <property type="entry name" value="Adenylosuccinate_synth_dom2"/>
</dbReference>
<dbReference type="PROSITE" id="PS01266">
    <property type="entry name" value="ADENYLOSUCCIN_SYN_1"/>
    <property type="match status" value="1"/>
</dbReference>
<evidence type="ECO:0000256" key="8">
    <source>
        <dbReference type="HAMAP-Rule" id="MF_00011"/>
    </source>
</evidence>
<feature type="binding site" description="in other chain" evidence="8">
    <location>
        <position position="299"/>
    </location>
    <ligand>
        <name>IMP</name>
        <dbReference type="ChEBI" id="CHEBI:58053"/>
        <note>ligand shared between dimeric partners</note>
    </ligand>
</feature>
<accession>A0A937XAE0</accession>
<keyword evidence="7 8" id="KW-0342">GTP-binding</keyword>
<feature type="binding site" evidence="8">
    <location>
        <begin position="327"/>
        <end position="329"/>
    </location>
    <ligand>
        <name>GTP</name>
        <dbReference type="ChEBI" id="CHEBI:37565"/>
    </ligand>
</feature>
<comment type="catalytic activity">
    <reaction evidence="8 10">
        <text>IMP + L-aspartate + GTP = N(6)-(1,2-dicarboxyethyl)-AMP + GDP + phosphate + 2 H(+)</text>
        <dbReference type="Rhea" id="RHEA:15753"/>
        <dbReference type="ChEBI" id="CHEBI:15378"/>
        <dbReference type="ChEBI" id="CHEBI:29991"/>
        <dbReference type="ChEBI" id="CHEBI:37565"/>
        <dbReference type="ChEBI" id="CHEBI:43474"/>
        <dbReference type="ChEBI" id="CHEBI:57567"/>
        <dbReference type="ChEBI" id="CHEBI:58053"/>
        <dbReference type="ChEBI" id="CHEBI:58189"/>
        <dbReference type="EC" id="6.3.4.4"/>
    </reaction>
</comment>
<dbReference type="InterPro" id="IPR027417">
    <property type="entry name" value="P-loop_NTPase"/>
</dbReference>
<comment type="subunit">
    <text evidence="1 8">Homodimer.</text>
</comment>
<feature type="binding site" evidence="8">
    <location>
        <begin position="295"/>
        <end position="301"/>
    </location>
    <ligand>
        <name>substrate</name>
    </ligand>
</feature>
<keyword evidence="4 8" id="KW-0547">Nucleotide-binding</keyword>
<gene>
    <name evidence="8" type="primary">purA</name>
    <name evidence="11" type="ORF">FJY75_03960</name>
</gene>
<dbReference type="GO" id="GO:0046040">
    <property type="term" value="P:IMP metabolic process"/>
    <property type="evidence" value="ECO:0007669"/>
    <property type="project" value="TreeGrafter"/>
</dbReference>
<evidence type="ECO:0000256" key="6">
    <source>
        <dbReference type="ARBA" id="ARBA00022842"/>
    </source>
</evidence>
<organism evidence="11 12">
    <name type="scientific">Eiseniibacteriota bacterium</name>
    <dbReference type="NCBI Taxonomy" id="2212470"/>
    <lineage>
        <taxon>Bacteria</taxon>
        <taxon>Candidatus Eiseniibacteriota</taxon>
    </lineage>
</organism>
<keyword evidence="5 8" id="KW-0658">Purine biosynthesis</keyword>
<dbReference type="Gene3D" id="3.90.170.10">
    <property type="entry name" value="Adenylosuccinate Synthetase, subunit A, domain 3"/>
    <property type="match status" value="1"/>
</dbReference>
<sequence length="432" mass="45836">MLGCQWGDEGKGKVVQLLAQGADWVARFQGGANAGHTIFVGGRRLILHQIPSGIVEPRARCAIGNGVVLDPLALAEEIAGLEAIGIEVRPRLTISPFAHLVTPLHKAAERLGRQDRAIGTTGRGIGPAYAEKASRSGLRVEDLLDPGRLGEGLDALRLRLRSEHGLGDAALDEAVGSGREDIRSRLEAAGRTLAPLVGDVSALLLESDDRGERILCEGAQGALLDIDHGTYPFVTSSSTTIGGVCTGLGIPPRRIGRVVGVVKAYATRVGLGPFPTEMEPGEADRFRERAGEYGATTGRPRRCGWYDALLARRCCRINGVDELFVTKLDVLGGIGRLRLAVAYEGRPGEAPDAPPGEAGGRDWLSSMRLERARPRYRDFPGWRGDLQAAARFESLPPEARAYLAALSAETGVPIGHVSIGPGRDQVLAVTAG</sequence>
<feature type="active site" description="Proton donor" evidence="8">
    <location>
        <position position="36"/>
    </location>
</feature>
<dbReference type="Pfam" id="PF00709">
    <property type="entry name" value="Adenylsucc_synt"/>
    <property type="match status" value="1"/>
</dbReference>
<feature type="binding site" evidence="8">
    <location>
        <begin position="35"/>
        <end position="37"/>
    </location>
    <ligand>
        <name>GTP</name>
        <dbReference type="ChEBI" id="CHEBI:37565"/>
    </ligand>
</feature>
<dbReference type="NCBIfam" id="TIGR00184">
    <property type="entry name" value="purA"/>
    <property type="match status" value="1"/>
</dbReference>
<dbReference type="InterPro" id="IPR018220">
    <property type="entry name" value="Adenylosuccin_syn_GTP-bd"/>
</dbReference>
<dbReference type="PANTHER" id="PTHR11846:SF0">
    <property type="entry name" value="ADENYLOSUCCINATE SYNTHETASE"/>
    <property type="match status" value="1"/>
</dbReference>
<keyword evidence="6 8" id="KW-0460">Magnesium</keyword>
<feature type="binding site" evidence="8">
    <location>
        <position position="35"/>
    </location>
    <ligand>
        <name>Mg(2+)</name>
        <dbReference type="ChEBI" id="CHEBI:18420"/>
    </ligand>
</feature>
<evidence type="ECO:0000313" key="11">
    <source>
        <dbReference type="EMBL" id="MBM3316989.1"/>
    </source>
</evidence>
<dbReference type="HAMAP" id="MF_00011">
    <property type="entry name" value="Adenylosucc_synth"/>
    <property type="match status" value="1"/>
</dbReference>
<proteinExistence type="inferred from homology"/>
<dbReference type="CDD" id="cd03108">
    <property type="entry name" value="AdSS"/>
    <property type="match status" value="1"/>
</dbReference>
<feature type="binding site" description="in other chain" evidence="8">
    <location>
        <position position="121"/>
    </location>
    <ligand>
        <name>IMP</name>
        <dbReference type="ChEBI" id="CHEBI:58053"/>
        <note>ligand shared between dimeric partners</note>
    </ligand>
</feature>
<dbReference type="Gene3D" id="1.10.300.10">
    <property type="entry name" value="Adenylosuccinate Synthetase, subunit A, domain 2"/>
    <property type="match status" value="1"/>
</dbReference>
<dbReference type="Gene3D" id="3.40.440.10">
    <property type="entry name" value="Adenylosuccinate Synthetase, subunit A, domain 1"/>
    <property type="match status" value="1"/>
</dbReference>
<evidence type="ECO:0000256" key="3">
    <source>
        <dbReference type="ARBA" id="ARBA00022723"/>
    </source>
</evidence>
<keyword evidence="2 8" id="KW-0436">Ligase</keyword>
<dbReference type="EMBL" id="VGIY01000063">
    <property type="protein sequence ID" value="MBM3316989.1"/>
    <property type="molecule type" value="Genomic_DNA"/>
</dbReference>
<evidence type="ECO:0000256" key="5">
    <source>
        <dbReference type="ARBA" id="ARBA00022755"/>
    </source>
</evidence>
<dbReference type="GO" id="GO:0000287">
    <property type="term" value="F:magnesium ion binding"/>
    <property type="evidence" value="ECO:0007669"/>
    <property type="project" value="UniProtKB-UniRule"/>
</dbReference>
<feature type="active site" description="Proton acceptor" evidence="8">
    <location>
        <position position="8"/>
    </location>
</feature>
<dbReference type="NCBIfam" id="NF002223">
    <property type="entry name" value="PRK01117.1"/>
    <property type="match status" value="1"/>
</dbReference>
<dbReference type="GO" id="GO:0004019">
    <property type="term" value="F:adenylosuccinate synthase activity"/>
    <property type="evidence" value="ECO:0007669"/>
    <property type="project" value="UniProtKB-UniRule"/>
</dbReference>
<dbReference type="GO" id="GO:0005737">
    <property type="term" value="C:cytoplasm"/>
    <property type="evidence" value="ECO:0007669"/>
    <property type="project" value="UniProtKB-SubCell"/>
</dbReference>
<evidence type="ECO:0000256" key="2">
    <source>
        <dbReference type="ARBA" id="ARBA00022598"/>
    </source>
</evidence>
<evidence type="ECO:0000256" key="7">
    <source>
        <dbReference type="ARBA" id="ARBA00023134"/>
    </source>
</evidence>
<comment type="pathway">
    <text evidence="8 10">Purine metabolism; AMP biosynthesis via de novo pathway; AMP from IMP: step 1/2.</text>
</comment>
<dbReference type="InterPro" id="IPR033128">
    <property type="entry name" value="Adenylosuccin_syn_Lys_AS"/>
</dbReference>
<feature type="binding site" description="in other chain" evidence="8">
    <location>
        <position position="235"/>
    </location>
    <ligand>
        <name>IMP</name>
        <dbReference type="ChEBI" id="CHEBI:58053"/>
        <note>ligand shared between dimeric partners</note>
    </ligand>
</feature>
<comment type="cofactor">
    <cofactor evidence="8">
        <name>Mg(2+)</name>
        <dbReference type="ChEBI" id="CHEBI:18420"/>
    </cofactor>
    <text evidence="8">Binds 1 Mg(2+) ion per subunit.</text>
</comment>
<evidence type="ECO:0000256" key="9">
    <source>
        <dbReference type="PROSITE-ProRule" id="PRU10134"/>
    </source>
</evidence>